<sequence>MAHVAVGFFTLALLAVVLAGPQWFALLLLIPVAMSIVVVRYRTVADRDTVTARTLFGRTTVPWDDIDGLRFGRRAWAVARRRDGTELPLPAVTFSTLPLLTAASGGRVPNPYE</sequence>
<dbReference type="Proteomes" id="UP000279306">
    <property type="component" value="Chromosome"/>
</dbReference>
<accession>A0A3S4RQS9</accession>
<reference evidence="2 3" key="1">
    <citation type="submission" date="2018-12" db="EMBL/GenBank/DDBJ databases">
        <authorList>
            <consortium name="Pathogen Informatics"/>
        </authorList>
    </citation>
    <scope>NUCLEOTIDE SEQUENCE [LARGE SCALE GENOMIC DNA]</scope>
    <source>
        <strain evidence="2 3">NCTC10437</strain>
    </source>
</reference>
<dbReference type="InterPro" id="IPR019692">
    <property type="entry name" value="CFP-6_PH"/>
</dbReference>
<dbReference type="STRING" id="1791.GCA_001049355_00771"/>
<name>A0A3S4RQS9_MYCAU</name>
<protein>
    <submittedName>
        <fullName evidence="2">Protein of uncharacterized function (DUF2581)</fullName>
    </submittedName>
</protein>
<dbReference type="AlphaFoldDB" id="A0A3S4RQS9"/>
<evidence type="ECO:0000313" key="2">
    <source>
        <dbReference type="EMBL" id="VEG53456.1"/>
    </source>
</evidence>
<dbReference type="EMBL" id="LR134356">
    <property type="protein sequence ID" value="VEG53456.1"/>
    <property type="molecule type" value="Genomic_DNA"/>
</dbReference>
<dbReference type="Pfam" id="PF10756">
    <property type="entry name" value="bPH_6"/>
    <property type="match status" value="1"/>
</dbReference>
<feature type="domain" description="Low molecular weight protein antigen 6 PH" evidence="1">
    <location>
        <begin position="40"/>
        <end position="110"/>
    </location>
</feature>
<gene>
    <name evidence="2" type="primary">cfp6</name>
    <name evidence="2" type="ORF">NCTC10437_01972</name>
</gene>
<keyword evidence="3" id="KW-1185">Reference proteome</keyword>
<dbReference type="KEGG" id="mauu:NCTC10437_01972"/>
<evidence type="ECO:0000259" key="1">
    <source>
        <dbReference type="Pfam" id="PF10756"/>
    </source>
</evidence>
<organism evidence="2 3">
    <name type="scientific">Mycolicibacterium aurum</name>
    <name type="common">Mycobacterium aurum</name>
    <dbReference type="NCBI Taxonomy" id="1791"/>
    <lineage>
        <taxon>Bacteria</taxon>
        <taxon>Bacillati</taxon>
        <taxon>Actinomycetota</taxon>
        <taxon>Actinomycetes</taxon>
        <taxon>Mycobacteriales</taxon>
        <taxon>Mycobacteriaceae</taxon>
        <taxon>Mycolicibacterium</taxon>
    </lineage>
</organism>
<evidence type="ECO:0000313" key="3">
    <source>
        <dbReference type="Proteomes" id="UP000279306"/>
    </source>
</evidence>
<proteinExistence type="predicted"/>